<dbReference type="GO" id="GO:0008408">
    <property type="term" value="F:3'-5' exonuclease activity"/>
    <property type="evidence" value="ECO:0007669"/>
    <property type="project" value="InterPro"/>
</dbReference>
<keyword evidence="5 10" id="KW-0808">Transferase</keyword>
<comment type="caution">
    <text evidence="15">The sequence shown here is derived from an EMBL/GenBank/DDBJ whole genome shotgun (WGS) entry which is preliminary data.</text>
</comment>
<feature type="domain" description="DNA polymerase III beta sliding clamp central" evidence="13">
    <location>
        <begin position="137"/>
        <end position="253"/>
    </location>
</feature>
<proteinExistence type="inferred from homology"/>
<evidence type="ECO:0000259" key="13">
    <source>
        <dbReference type="Pfam" id="PF02767"/>
    </source>
</evidence>
<reference evidence="15 16" key="1">
    <citation type="journal article" date="2015" name="Int. J. Syst. Evol. Microbiol.">
        <title>Sporolactobacillus shoreae sp. nov. and Sporolactobacillus spathodeae sp. nov., two spore-forming lactic acid bacteria isolated from tree barks in Thailand.</title>
        <authorList>
            <person name="Thamacharoensuk T."/>
            <person name="Kitahara M."/>
            <person name="Ohkuma M."/>
            <person name="Thongchul N."/>
            <person name="Tanasupawat S."/>
        </authorList>
    </citation>
    <scope>NUCLEOTIDE SEQUENCE [LARGE SCALE GENOMIC DNA]</scope>
    <source>
        <strain evidence="15 16">BK92</strain>
    </source>
</reference>
<dbReference type="Gene3D" id="3.10.150.10">
    <property type="entry name" value="DNA Polymerase III, subunit A, domain 2"/>
    <property type="match status" value="1"/>
</dbReference>
<evidence type="ECO:0000256" key="1">
    <source>
        <dbReference type="ARBA" id="ARBA00004496"/>
    </source>
</evidence>
<evidence type="ECO:0000256" key="9">
    <source>
        <dbReference type="ARBA" id="ARBA00023125"/>
    </source>
</evidence>
<dbReference type="PIRSF" id="PIRSF000804">
    <property type="entry name" value="DNA_pol_III_b"/>
    <property type="match status" value="1"/>
</dbReference>
<dbReference type="SUPFAM" id="SSF55979">
    <property type="entry name" value="DNA clamp"/>
    <property type="match status" value="3"/>
</dbReference>
<name>A0A4Z0GQK3_9BACL</name>
<evidence type="ECO:0000256" key="7">
    <source>
        <dbReference type="ARBA" id="ARBA00022705"/>
    </source>
</evidence>
<dbReference type="GO" id="GO:0005737">
    <property type="term" value="C:cytoplasm"/>
    <property type="evidence" value="ECO:0007669"/>
    <property type="project" value="UniProtKB-SubCell"/>
</dbReference>
<evidence type="ECO:0000256" key="5">
    <source>
        <dbReference type="ARBA" id="ARBA00022679"/>
    </source>
</evidence>
<dbReference type="Pfam" id="PF02768">
    <property type="entry name" value="DNA_pol3_beta_3"/>
    <property type="match status" value="1"/>
</dbReference>
<dbReference type="Pfam" id="PF00712">
    <property type="entry name" value="DNA_pol3_beta"/>
    <property type="match status" value="1"/>
</dbReference>
<dbReference type="PANTHER" id="PTHR30478:SF0">
    <property type="entry name" value="BETA SLIDING CLAMP"/>
    <property type="match status" value="1"/>
</dbReference>
<accession>A0A4Z0GQK3</accession>
<evidence type="ECO:0000256" key="2">
    <source>
        <dbReference type="ARBA" id="ARBA00010752"/>
    </source>
</evidence>
<feature type="coiled-coil region" evidence="11">
    <location>
        <begin position="277"/>
        <end position="304"/>
    </location>
</feature>
<feature type="domain" description="DNA polymerase III beta sliding clamp N-terminal" evidence="12">
    <location>
        <begin position="1"/>
        <end position="127"/>
    </location>
</feature>
<dbReference type="Proteomes" id="UP000298347">
    <property type="component" value="Unassembled WGS sequence"/>
</dbReference>
<dbReference type="InterPro" id="IPR022634">
    <property type="entry name" value="DNA_polIII_beta_N"/>
</dbReference>
<dbReference type="GO" id="GO:0006271">
    <property type="term" value="P:DNA strand elongation involved in DNA replication"/>
    <property type="evidence" value="ECO:0007669"/>
    <property type="project" value="TreeGrafter"/>
</dbReference>
<dbReference type="NCBIfam" id="TIGR00663">
    <property type="entry name" value="dnan"/>
    <property type="match status" value="1"/>
</dbReference>
<comment type="subunit">
    <text evidence="10">Forms a ring-shaped head-to-tail homodimer around DNA.</text>
</comment>
<evidence type="ECO:0000256" key="10">
    <source>
        <dbReference type="PIRNR" id="PIRNR000804"/>
    </source>
</evidence>
<comment type="function">
    <text evidence="10">Confers DNA tethering and processivity to DNA polymerases and other proteins. Acts as a clamp, forming a ring around DNA (a reaction catalyzed by the clamp-loading complex) which diffuses in an ATP-independent manner freely and bidirectionally along dsDNA. Initially characterized for its ability to contact the catalytic subunit of DNA polymerase III (Pol III), a complex, multichain enzyme responsible for most of the replicative synthesis in bacteria; Pol III exhibits 3'-5' exonuclease proofreading activity. The beta chain is required for initiation of replication as well as for processivity of DNA replication.</text>
</comment>
<keyword evidence="6 10" id="KW-0548">Nucleotidyltransferase</keyword>
<dbReference type="GO" id="GO:0003887">
    <property type="term" value="F:DNA-directed DNA polymerase activity"/>
    <property type="evidence" value="ECO:0007669"/>
    <property type="project" value="UniProtKB-UniRule"/>
</dbReference>
<evidence type="ECO:0000313" key="15">
    <source>
        <dbReference type="EMBL" id="TGA98744.1"/>
    </source>
</evidence>
<sequence>MKCSVQKDKLAESVNQVMKAISTKTTIPILTGIKLTAGMDGLTLTGSNSDISIKSYIPKLEDDRENVVVETAGSIILPSRLFSELVRKLPDENINIEVDARLIAKITSGRSEFTLNGLDPDEYPNLPVINEKDVFSIKKDLLKDVIRQTVYAVSLSETRPVLTGVKWTLLDGKLECVATDSHRLSERSVPVENGNTEDTREMVVPGSSLNELSKILDDDDDQVVDIVMTSNQILFKSSNVQFYSRLLDGNYPDTSRLIPTESKTVLTLSTKDLYHAIERASLLAKEERNNVVKLRAEADEVEISSQSLELGRVFETLRAEKFEGDALRISFSAKFMMDALGKIDAENVKIYFIGPMRPIIIRPVGDENILMLILPIRTF</sequence>
<feature type="domain" description="DNA polymerase III beta sliding clamp C-terminal" evidence="14">
    <location>
        <begin position="256"/>
        <end position="377"/>
    </location>
</feature>
<keyword evidence="11" id="KW-0175">Coiled coil</keyword>
<evidence type="ECO:0000256" key="6">
    <source>
        <dbReference type="ARBA" id="ARBA00022695"/>
    </source>
</evidence>
<evidence type="ECO:0000256" key="4">
    <source>
        <dbReference type="ARBA" id="ARBA00022490"/>
    </source>
</evidence>
<keyword evidence="8 10" id="KW-0239">DNA-directed DNA polymerase</keyword>
<dbReference type="Gene3D" id="3.70.10.10">
    <property type="match status" value="1"/>
</dbReference>
<evidence type="ECO:0000256" key="11">
    <source>
        <dbReference type="SAM" id="Coils"/>
    </source>
</evidence>
<dbReference type="InterPro" id="IPR001001">
    <property type="entry name" value="DNA_polIII_beta"/>
</dbReference>
<dbReference type="OrthoDB" id="8421503at2"/>
<dbReference type="Pfam" id="PF02767">
    <property type="entry name" value="DNA_pol3_beta_2"/>
    <property type="match status" value="1"/>
</dbReference>
<keyword evidence="9" id="KW-0238">DNA-binding</keyword>
<evidence type="ECO:0000256" key="3">
    <source>
        <dbReference type="ARBA" id="ARBA00021035"/>
    </source>
</evidence>
<dbReference type="RefSeq" id="WP_135348221.1">
    <property type="nucleotide sequence ID" value="NZ_SRJD01000006.1"/>
</dbReference>
<organism evidence="15 16">
    <name type="scientific">Sporolactobacillus shoreae</name>
    <dbReference type="NCBI Taxonomy" id="1465501"/>
    <lineage>
        <taxon>Bacteria</taxon>
        <taxon>Bacillati</taxon>
        <taxon>Bacillota</taxon>
        <taxon>Bacilli</taxon>
        <taxon>Bacillales</taxon>
        <taxon>Sporolactobacillaceae</taxon>
        <taxon>Sporolactobacillus</taxon>
    </lineage>
</organism>
<dbReference type="CDD" id="cd00140">
    <property type="entry name" value="beta_clamp"/>
    <property type="match status" value="1"/>
</dbReference>
<keyword evidence="7 10" id="KW-0235">DNA replication</keyword>
<dbReference type="PANTHER" id="PTHR30478">
    <property type="entry name" value="DNA POLYMERASE III SUBUNIT BETA"/>
    <property type="match status" value="1"/>
</dbReference>
<dbReference type="InterPro" id="IPR046938">
    <property type="entry name" value="DNA_clamp_sf"/>
</dbReference>
<dbReference type="InterPro" id="IPR022637">
    <property type="entry name" value="DNA_polIII_beta_cen"/>
</dbReference>
<dbReference type="GO" id="GO:0009360">
    <property type="term" value="C:DNA polymerase III complex"/>
    <property type="evidence" value="ECO:0007669"/>
    <property type="project" value="InterPro"/>
</dbReference>
<comment type="subcellular location">
    <subcellularLocation>
        <location evidence="1 10">Cytoplasm</location>
    </subcellularLocation>
</comment>
<keyword evidence="4 10" id="KW-0963">Cytoplasm</keyword>
<comment type="similarity">
    <text evidence="2 10">Belongs to the beta sliding clamp family.</text>
</comment>
<dbReference type="AlphaFoldDB" id="A0A4Z0GQK3"/>
<protein>
    <recommendedName>
        <fullName evidence="3 10">Beta sliding clamp</fullName>
    </recommendedName>
</protein>
<keyword evidence="16" id="KW-1185">Reference proteome</keyword>
<dbReference type="GO" id="GO:0003677">
    <property type="term" value="F:DNA binding"/>
    <property type="evidence" value="ECO:0007669"/>
    <property type="project" value="UniProtKB-UniRule"/>
</dbReference>
<evidence type="ECO:0000259" key="14">
    <source>
        <dbReference type="Pfam" id="PF02768"/>
    </source>
</evidence>
<dbReference type="SMART" id="SM00480">
    <property type="entry name" value="POL3Bc"/>
    <property type="match status" value="1"/>
</dbReference>
<dbReference type="EMBL" id="SRJD01000006">
    <property type="protein sequence ID" value="TGA98744.1"/>
    <property type="molecule type" value="Genomic_DNA"/>
</dbReference>
<evidence type="ECO:0000259" key="12">
    <source>
        <dbReference type="Pfam" id="PF00712"/>
    </source>
</evidence>
<evidence type="ECO:0000313" key="16">
    <source>
        <dbReference type="Proteomes" id="UP000298347"/>
    </source>
</evidence>
<gene>
    <name evidence="15" type="primary">dnaN</name>
    <name evidence="15" type="ORF">E4665_07245</name>
</gene>
<evidence type="ECO:0000256" key="8">
    <source>
        <dbReference type="ARBA" id="ARBA00022932"/>
    </source>
</evidence>
<dbReference type="InterPro" id="IPR022635">
    <property type="entry name" value="DNA_polIII_beta_C"/>
</dbReference>